<dbReference type="InterPro" id="IPR027417">
    <property type="entry name" value="P-loop_NTPase"/>
</dbReference>
<keyword evidence="6" id="KW-0175">Coiled coil</keyword>
<feature type="domain" description="ABC transporter" evidence="8">
    <location>
        <begin position="6"/>
        <end position="251"/>
    </location>
</feature>
<dbReference type="Proteomes" id="UP000199514">
    <property type="component" value="Unassembled WGS sequence"/>
</dbReference>
<dbReference type="SUPFAM" id="SSF52540">
    <property type="entry name" value="P-loop containing nucleoside triphosphate hydrolases"/>
    <property type="match status" value="2"/>
</dbReference>
<feature type="domain" description="ABC transporter" evidence="8">
    <location>
        <begin position="316"/>
        <end position="534"/>
    </location>
</feature>
<evidence type="ECO:0000256" key="7">
    <source>
        <dbReference type="SAM" id="MobiDB-lite"/>
    </source>
</evidence>
<dbReference type="Pfam" id="PF12848">
    <property type="entry name" value="ABC_tran_Xtn"/>
    <property type="match status" value="1"/>
</dbReference>
<feature type="compositionally biased region" description="Basic and acidic residues" evidence="7">
    <location>
        <begin position="529"/>
        <end position="541"/>
    </location>
</feature>
<dbReference type="RefSeq" id="WP_091513137.1">
    <property type="nucleotide sequence ID" value="NZ_FOLE01000007.1"/>
</dbReference>
<evidence type="ECO:0000313" key="10">
    <source>
        <dbReference type="Proteomes" id="UP000199514"/>
    </source>
</evidence>
<dbReference type="EMBL" id="FOLE01000007">
    <property type="protein sequence ID" value="SFC60755.1"/>
    <property type="molecule type" value="Genomic_DNA"/>
</dbReference>
<feature type="region of interest" description="Disordered" evidence="7">
    <location>
        <begin position="527"/>
        <end position="547"/>
    </location>
</feature>
<reference evidence="9 10" key="1">
    <citation type="submission" date="2016-10" db="EMBL/GenBank/DDBJ databases">
        <authorList>
            <person name="de Groot N.N."/>
        </authorList>
    </citation>
    <scope>NUCLEOTIDE SEQUENCE [LARGE SCALE GENOMIC DNA]</scope>
    <source>
        <strain evidence="9 10">DSM 6793</strain>
    </source>
</reference>
<dbReference type="GO" id="GO:0005524">
    <property type="term" value="F:ATP binding"/>
    <property type="evidence" value="ECO:0007669"/>
    <property type="project" value="UniProtKB-KW"/>
</dbReference>
<feature type="coiled-coil region" evidence="6">
    <location>
        <begin position="573"/>
        <end position="628"/>
    </location>
</feature>
<dbReference type="InterPro" id="IPR037118">
    <property type="entry name" value="Val-tRNA_synth_C_sf"/>
</dbReference>
<evidence type="ECO:0000256" key="1">
    <source>
        <dbReference type="ARBA" id="ARBA00022737"/>
    </source>
</evidence>
<dbReference type="Gene3D" id="1.10.287.380">
    <property type="entry name" value="Valyl-tRNA synthetase, C-terminal domain"/>
    <property type="match status" value="1"/>
</dbReference>
<dbReference type="Pfam" id="PF16326">
    <property type="entry name" value="ABC_tran_CTD"/>
    <property type="match status" value="1"/>
</dbReference>
<proteinExistence type="inferred from homology"/>
<evidence type="ECO:0000256" key="6">
    <source>
        <dbReference type="SAM" id="Coils"/>
    </source>
</evidence>
<evidence type="ECO:0000256" key="2">
    <source>
        <dbReference type="ARBA" id="ARBA00022741"/>
    </source>
</evidence>
<gene>
    <name evidence="9" type="ORF">SAMN05421780_10785</name>
</gene>
<dbReference type="PROSITE" id="PS50893">
    <property type="entry name" value="ABC_TRANSPORTER_2"/>
    <property type="match status" value="2"/>
</dbReference>
<keyword evidence="1" id="KW-0677">Repeat</keyword>
<dbReference type="FunFam" id="3.40.50.300:FF:000309">
    <property type="entry name" value="ABC transporter ATP-binding protein"/>
    <property type="match status" value="1"/>
</dbReference>
<dbReference type="InterPro" id="IPR003593">
    <property type="entry name" value="AAA+_ATPase"/>
</dbReference>
<keyword evidence="3 9" id="KW-0067">ATP-binding</keyword>
<evidence type="ECO:0000259" key="8">
    <source>
        <dbReference type="PROSITE" id="PS50893"/>
    </source>
</evidence>
<keyword evidence="10" id="KW-1185">Reference proteome</keyword>
<dbReference type="AlphaFoldDB" id="A0A1I1KJL6"/>
<dbReference type="InterPro" id="IPR032524">
    <property type="entry name" value="ABC_tran_C"/>
</dbReference>
<dbReference type="STRING" id="927664.SAMN05421780_10785"/>
<protein>
    <submittedName>
        <fullName evidence="9">ATP-binding cassette, subfamily F, uup</fullName>
    </submittedName>
</protein>
<dbReference type="CDD" id="cd03221">
    <property type="entry name" value="ABCF_EF-3"/>
    <property type="match status" value="2"/>
</dbReference>
<dbReference type="PROSITE" id="PS00211">
    <property type="entry name" value="ABC_TRANSPORTER_1"/>
    <property type="match status" value="2"/>
</dbReference>
<dbReference type="Gene3D" id="3.40.50.300">
    <property type="entry name" value="P-loop containing nucleotide triphosphate hydrolases"/>
    <property type="match status" value="2"/>
</dbReference>
<dbReference type="GO" id="GO:0016887">
    <property type="term" value="F:ATP hydrolysis activity"/>
    <property type="evidence" value="ECO:0007669"/>
    <property type="project" value="InterPro"/>
</dbReference>
<evidence type="ECO:0000256" key="4">
    <source>
        <dbReference type="ARBA" id="ARBA00049360"/>
    </source>
</evidence>
<dbReference type="SMART" id="SM00382">
    <property type="entry name" value="AAA"/>
    <property type="match status" value="2"/>
</dbReference>
<organism evidence="9 10">
    <name type="scientific">Flexibacter flexilis DSM 6793</name>
    <dbReference type="NCBI Taxonomy" id="927664"/>
    <lineage>
        <taxon>Bacteria</taxon>
        <taxon>Pseudomonadati</taxon>
        <taxon>Bacteroidota</taxon>
        <taxon>Cytophagia</taxon>
        <taxon>Cytophagales</taxon>
        <taxon>Flexibacteraceae</taxon>
        <taxon>Flexibacter</taxon>
    </lineage>
</organism>
<accession>A0A1I1KJL6</accession>
<dbReference type="InterPro" id="IPR017871">
    <property type="entry name" value="ABC_transporter-like_CS"/>
</dbReference>
<dbReference type="FunFam" id="3.40.50.300:FF:000011">
    <property type="entry name" value="Putative ABC transporter ATP-binding component"/>
    <property type="match status" value="1"/>
</dbReference>
<dbReference type="Pfam" id="PF00005">
    <property type="entry name" value="ABC_tran"/>
    <property type="match status" value="2"/>
</dbReference>
<evidence type="ECO:0000313" key="9">
    <source>
        <dbReference type="EMBL" id="SFC60755.1"/>
    </source>
</evidence>
<dbReference type="InterPro" id="IPR003439">
    <property type="entry name" value="ABC_transporter-like_ATP-bd"/>
</dbReference>
<dbReference type="PANTHER" id="PTHR42855">
    <property type="entry name" value="ABC TRANSPORTER ATP-BINDING SUBUNIT"/>
    <property type="match status" value="1"/>
</dbReference>
<name>A0A1I1KJL6_9BACT</name>
<sequence length="632" mass="72059">MSVNLISAESIAKSFDERKLFSQLNFGISQGDKIALVGANGAGKSTLLKVLAGQIEPDAGQVSIRKGIRVIYLPQEPSLNDDQTVLDNIFALNTPVIQAIKEYEAAQHAIDLPAEKMQEILERLDELQAWDFEDRVQQILTHLGITNLEQLAGSLSGGQRKRIALAKMLLSDPDLVLLDEPTNHLDLNTIEWLENYLTSQNTTLLMITHDRYFLDNVANEIVELDRGKIYRYKGKYAYFLEKKAEREAMAQASVEKARNLMTKELEWMRRQPKARGTKAKYRIEAFYDLKEKASQNFTKDELQINIKAARQGSKIIEIEHITKNLGGKNLIEDFSYVFKKQDRIGVVGKNGMGKTTLLNLLTGVLQPDSGTIERGETTKIGYYTQETNNLNPANRVIDEVKAIAEYITLGNGETLSVSKFLEQFLFPSAMQYSFISKLSGGERRRLQLLKVLVDSPNFLILDEPTNDLDIDTLNVLEEFLEQYQGTLMLVSHDRYFMDKLVEHLFVFEGAGQVRDFYGNYSDYRDEQDELNKQRKAEEKSTKNTTPEPVVPVVDNKVEAASKRKLSFKEQKEYTTLETEIASIETKKVVLEQNLASGETDHQKIETWAKELEQLNEQLDEKVLRWMELGEYL</sequence>
<keyword evidence="2" id="KW-0547">Nucleotide-binding</keyword>
<evidence type="ECO:0000256" key="3">
    <source>
        <dbReference type="ARBA" id="ARBA00022840"/>
    </source>
</evidence>
<dbReference type="OrthoDB" id="1521973at2"/>
<dbReference type="GO" id="GO:0003677">
    <property type="term" value="F:DNA binding"/>
    <property type="evidence" value="ECO:0007669"/>
    <property type="project" value="InterPro"/>
</dbReference>
<dbReference type="InterPro" id="IPR032781">
    <property type="entry name" value="ABC_tran_Xtn"/>
</dbReference>
<evidence type="ECO:0000256" key="5">
    <source>
        <dbReference type="ARBA" id="ARBA00061478"/>
    </source>
</evidence>
<dbReference type="InterPro" id="IPR051309">
    <property type="entry name" value="ABCF_ATPase"/>
</dbReference>
<comment type="catalytic activity">
    <reaction evidence="4">
        <text>ATP + H2O = ADP + phosphate + H(+)</text>
        <dbReference type="Rhea" id="RHEA:13065"/>
        <dbReference type="ChEBI" id="CHEBI:15377"/>
        <dbReference type="ChEBI" id="CHEBI:15378"/>
        <dbReference type="ChEBI" id="CHEBI:30616"/>
        <dbReference type="ChEBI" id="CHEBI:43474"/>
        <dbReference type="ChEBI" id="CHEBI:456216"/>
    </reaction>
</comment>
<comment type="similarity">
    <text evidence="5">Belongs to the ABC transporter superfamily. ABCF family. Uup subfamily.</text>
</comment>
<dbReference type="PANTHER" id="PTHR42855:SF1">
    <property type="entry name" value="ABC TRANSPORTER DOMAIN-CONTAINING PROTEIN"/>
    <property type="match status" value="1"/>
</dbReference>